<dbReference type="GeneID" id="56900561"/>
<reference evidence="1 2" key="1">
    <citation type="submission" date="2018-11" db="EMBL/GenBank/DDBJ databases">
        <title>Proposal to divide the Flavobacteriaceae and reorganize its genera based on Amino Acid Identity values calculated from whole genome sequences.</title>
        <authorList>
            <person name="Nicholson A.C."/>
            <person name="Gulvik C.A."/>
            <person name="Whitney A.M."/>
            <person name="Humrighouse B.W."/>
            <person name="Bell M."/>
            <person name="Holmes B."/>
            <person name="Steigerwalt A.G."/>
            <person name="Villarma A."/>
            <person name="Sheth M."/>
            <person name="Batra D."/>
            <person name="Pryor J."/>
            <person name="Bernardet J.-F."/>
            <person name="Hugo C."/>
            <person name="Kampfer P."/>
            <person name="Newman J."/>
            <person name="McQuiston J.R."/>
        </authorList>
    </citation>
    <scope>NUCLEOTIDE SEQUENCE [LARGE SCALE GENOMIC DNA]</scope>
    <source>
        <strain evidence="1 2">H5559</strain>
    </source>
</reference>
<dbReference type="AlphaFoldDB" id="A0A5R9PPI2"/>
<evidence type="ECO:0000313" key="1">
    <source>
        <dbReference type="EMBL" id="AZB19544.1"/>
    </source>
</evidence>
<evidence type="ECO:0000313" key="2">
    <source>
        <dbReference type="Proteomes" id="UP000269015"/>
    </source>
</evidence>
<dbReference type="RefSeq" id="WP_074942150.1">
    <property type="nucleotide sequence ID" value="NZ_CP023968.1"/>
</dbReference>
<dbReference type="Proteomes" id="UP000269015">
    <property type="component" value="Chromosome"/>
</dbReference>
<sequence>MGTIKFSLLGKRTFLISFWLGTLLLVAFWMTNAEWLAIVGFYYLIIVAIANFMILLHELLEYLNDVSEKKSSGNSVLLLLVNIPIAFGYFYLFLHIVTSSFNSSF</sequence>
<dbReference type="EMBL" id="CP033930">
    <property type="protein sequence ID" value="AZB19544.1"/>
    <property type="molecule type" value="Genomic_DNA"/>
</dbReference>
<gene>
    <name evidence="1" type="ORF">EG352_18060</name>
</gene>
<organism evidence="1 2">
    <name type="scientific">Chryseobacterium indologenes</name>
    <name type="common">Flavobacterium indologenes</name>
    <dbReference type="NCBI Taxonomy" id="253"/>
    <lineage>
        <taxon>Bacteria</taxon>
        <taxon>Pseudomonadati</taxon>
        <taxon>Bacteroidota</taxon>
        <taxon>Flavobacteriia</taxon>
        <taxon>Flavobacteriales</taxon>
        <taxon>Weeksellaceae</taxon>
        <taxon>Chryseobacterium group</taxon>
        <taxon>Chryseobacterium</taxon>
    </lineage>
</organism>
<dbReference type="OrthoDB" id="1263058at2"/>
<name>A0A5R9PPI2_CHRID</name>
<accession>A0A5R9PPI2</accession>
<protein>
    <submittedName>
        <fullName evidence="1">Uncharacterized protein</fullName>
    </submittedName>
</protein>
<proteinExistence type="predicted"/>